<dbReference type="InterPro" id="IPR021314">
    <property type="entry name" value="DUF2911"/>
</dbReference>
<keyword evidence="2" id="KW-1185">Reference proteome</keyword>
<sequence length="121" mass="14166">MIYGGVVPFDSVWRTGANDPTRIVLPFDTRFEKTFIPKGEYSLYTIPTPTEWTLIFNTDLKEWPTDPNRSKDFVQVKMKLRKPATQQERLAINIEMQKYGGVFTITWDETEAFIPFNILKK</sequence>
<evidence type="ECO:0008006" key="3">
    <source>
        <dbReference type="Google" id="ProtNLM"/>
    </source>
</evidence>
<evidence type="ECO:0000313" key="2">
    <source>
        <dbReference type="Proteomes" id="UP000192610"/>
    </source>
</evidence>
<gene>
    <name evidence="1" type="ORF">A4H97_25280</name>
</gene>
<dbReference type="Pfam" id="PF11138">
    <property type="entry name" value="DUF2911"/>
    <property type="match status" value="1"/>
</dbReference>
<dbReference type="Proteomes" id="UP000192610">
    <property type="component" value="Unassembled WGS sequence"/>
</dbReference>
<organism evidence="1 2">
    <name type="scientific">Niastella yeongjuensis</name>
    <dbReference type="NCBI Taxonomy" id="354355"/>
    <lineage>
        <taxon>Bacteria</taxon>
        <taxon>Pseudomonadati</taxon>
        <taxon>Bacteroidota</taxon>
        <taxon>Chitinophagia</taxon>
        <taxon>Chitinophagales</taxon>
        <taxon>Chitinophagaceae</taxon>
        <taxon>Niastella</taxon>
    </lineage>
</organism>
<dbReference type="AlphaFoldDB" id="A0A1V9F2Z2"/>
<protein>
    <recommendedName>
        <fullName evidence="3">DUF2911 domain-containing protein</fullName>
    </recommendedName>
</protein>
<name>A0A1V9F2Z2_9BACT</name>
<reference evidence="2" key="1">
    <citation type="submission" date="2016-04" db="EMBL/GenBank/DDBJ databases">
        <authorList>
            <person name="Chen L."/>
            <person name="Zhuang W."/>
            <person name="Wang G."/>
        </authorList>
    </citation>
    <scope>NUCLEOTIDE SEQUENCE [LARGE SCALE GENOMIC DNA]</scope>
    <source>
        <strain evidence="2">17621</strain>
    </source>
</reference>
<proteinExistence type="predicted"/>
<dbReference type="STRING" id="354355.SAMN05660816_05297"/>
<comment type="caution">
    <text evidence="1">The sequence shown here is derived from an EMBL/GenBank/DDBJ whole genome shotgun (WGS) entry which is preliminary data.</text>
</comment>
<accession>A0A1V9F2Z2</accession>
<evidence type="ECO:0000313" key="1">
    <source>
        <dbReference type="EMBL" id="OQP52636.1"/>
    </source>
</evidence>
<dbReference type="EMBL" id="LVXG01000008">
    <property type="protein sequence ID" value="OQP52636.1"/>
    <property type="molecule type" value="Genomic_DNA"/>
</dbReference>